<dbReference type="PANTHER" id="PTHR30153">
    <property type="entry name" value="REPLICATIVE DNA HELICASE DNAB"/>
    <property type="match status" value="1"/>
</dbReference>
<feature type="domain" description="DNA helicase DnaB-like N-terminal" evidence="4">
    <location>
        <begin position="194"/>
        <end position="274"/>
    </location>
</feature>
<keyword evidence="5" id="KW-0378">Hydrolase</keyword>
<evidence type="ECO:0000313" key="6">
    <source>
        <dbReference type="Proteomes" id="UP000318103"/>
    </source>
</evidence>
<dbReference type="PANTHER" id="PTHR30153:SF2">
    <property type="entry name" value="REPLICATIVE DNA HELICASE"/>
    <property type="match status" value="1"/>
</dbReference>
<name>A0A542UIT5_9ACTN</name>
<dbReference type="Gene3D" id="1.10.860.10">
    <property type="entry name" value="DNAb Helicase, Chain A"/>
    <property type="match status" value="2"/>
</dbReference>
<feature type="region of interest" description="Disordered" evidence="3">
    <location>
        <begin position="170"/>
        <end position="195"/>
    </location>
</feature>
<keyword evidence="5" id="KW-0067">ATP-binding</keyword>
<feature type="domain" description="DNA helicase DnaB-like N-terminal" evidence="4">
    <location>
        <begin position="20"/>
        <end position="121"/>
    </location>
</feature>
<dbReference type="InterPro" id="IPR016136">
    <property type="entry name" value="DNA_helicase_N/primase_C"/>
</dbReference>
<dbReference type="GO" id="GO:0003677">
    <property type="term" value="F:DNA binding"/>
    <property type="evidence" value="ECO:0007669"/>
    <property type="project" value="UniProtKB-KW"/>
</dbReference>
<feature type="region of interest" description="Disordered" evidence="3">
    <location>
        <begin position="1"/>
        <end position="20"/>
    </location>
</feature>
<dbReference type="InterPro" id="IPR007693">
    <property type="entry name" value="DNA_helicase_DnaB-like_N"/>
</dbReference>
<sequence length="374" mass="40521">MPRPTDPYEDDDFDDLPPNPAVHYAEQSLLGALLLEPHRLADIGPLQADHFSNHTQGALLSAMRSVPPPDPEAHRTEVAWLNTVMEAARPEAPGLTASYLHTLIQVCPRPQHAPAYARMIRADHARRMLRMHAERLAWTATDATLPDPAAATLAQADVLGRLLEDLSGQFAPHPGSLPRTPLPAAPPRDSGEEAVDEERLLLATATAHPAELKTMRWLQAEDFALPLHGALWQCLTSLVHRGDPVDPITVLWEAQHRGLLADGITPDDLMTLVSTPVGSPEYWGEKVLQRALLARARTVAARITAYTEDPANTPHQLITGSRRALADLTALRTRWTHATAPAPAAKPRQTGAAATPPRAGPPRTAAPSAARVSR</sequence>
<feature type="region of interest" description="Disordered" evidence="3">
    <location>
        <begin position="337"/>
        <end position="374"/>
    </location>
</feature>
<dbReference type="Proteomes" id="UP000318103">
    <property type="component" value="Unassembled WGS sequence"/>
</dbReference>
<proteinExistence type="predicted"/>
<evidence type="ECO:0000256" key="2">
    <source>
        <dbReference type="ARBA" id="ARBA00023125"/>
    </source>
</evidence>
<organism evidence="5 6">
    <name type="scientific">Streptomyces puniciscabiei</name>
    <dbReference type="NCBI Taxonomy" id="164348"/>
    <lineage>
        <taxon>Bacteria</taxon>
        <taxon>Bacillati</taxon>
        <taxon>Actinomycetota</taxon>
        <taxon>Actinomycetes</taxon>
        <taxon>Kitasatosporales</taxon>
        <taxon>Streptomycetaceae</taxon>
        <taxon>Streptomyces</taxon>
    </lineage>
</organism>
<evidence type="ECO:0000256" key="3">
    <source>
        <dbReference type="SAM" id="MobiDB-lite"/>
    </source>
</evidence>
<dbReference type="SUPFAM" id="SSF48024">
    <property type="entry name" value="N-terminal domain of DnaB helicase"/>
    <property type="match status" value="2"/>
</dbReference>
<dbReference type="GO" id="GO:0005524">
    <property type="term" value="F:ATP binding"/>
    <property type="evidence" value="ECO:0007669"/>
    <property type="project" value="InterPro"/>
</dbReference>
<comment type="caution">
    <text evidence="5">The sequence shown here is derived from an EMBL/GenBank/DDBJ whole genome shotgun (WGS) entry which is preliminary data.</text>
</comment>
<keyword evidence="6" id="KW-1185">Reference proteome</keyword>
<evidence type="ECO:0000256" key="1">
    <source>
        <dbReference type="ARBA" id="ARBA00022705"/>
    </source>
</evidence>
<accession>A0A542UIT5</accession>
<dbReference type="GO" id="GO:0006260">
    <property type="term" value="P:DNA replication"/>
    <property type="evidence" value="ECO:0007669"/>
    <property type="project" value="UniProtKB-KW"/>
</dbReference>
<dbReference type="RefSeq" id="WP_055709195.1">
    <property type="nucleotide sequence ID" value="NZ_JBPJFI010000001.1"/>
</dbReference>
<dbReference type="InterPro" id="IPR036185">
    <property type="entry name" value="DNA_heli_DnaB-like_N_sf"/>
</dbReference>
<evidence type="ECO:0000259" key="4">
    <source>
        <dbReference type="Pfam" id="PF00772"/>
    </source>
</evidence>
<protein>
    <submittedName>
        <fullName evidence="5">DnaB helicase-like protein</fullName>
    </submittedName>
</protein>
<dbReference type="OrthoDB" id="2970604at2"/>
<keyword evidence="5" id="KW-0547">Nucleotide-binding</keyword>
<dbReference type="AlphaFoldDB" id="A0A542UIT5"/>
<dbReference type="EMBL" id="VFNX01000001">
    <property type="protein sequence ID" value="TQK98976.1"/>
    <property type="molecule type" value="Genomic_DNA"/>
</dbReference>
<dbReference type="GO" id="GO:0005829">
    <property type="term" value="C:cytosol"/>
    <property type="evidence" value="ECO:0007669"/>
    <property type="project" value="TreeGrafter"/>
</dbReference>
<keyword evidence="2" id="KW-0238">DNA-binding</keyword>
<gene>
    <name evidence="5" type="ORF">FB563_4025</name>
</gene>
<evidence type="ECO:0000313" key="5">
    <source>
        <dbReference type="EMBL" id="TQK98976.1"/>
    </source>
</evidence>
<keyword evidence="1" id="KW-0235">DNA replication</keyword>
<dbReference type="Pfam" id="PF00772">
    <property type="entry name" value="DnaB"/>
    <property type="match status" value="2"/>
</dbReference>
<dbReference type="GO" id="GO:0003678">
    <property type="term" value="F:DNA helicase activity"/>
    <property type="evidence" value="ECO:0007669"/>
    <property type="project" value="InterPro"/>
</dbReference>
<reference evidence="5 6" key="1">
    <citation type="submission" date="2019-06" db="EMBL/GenBank/DDBJ databases">
        <title>Sequencing the genomes of 1000 actinobacteria strains.</title>
        <authorList>
            <person name="Klenk H.-P."/>
        </authorList>
    </citation>
    <scope>NUCLEOTIDE SEQUENCE [LARGE SCALE GENOMIC DNA]</scope>
    <source>
        <strain evidence="5 6">DSM 41929</strain>
    </source>
</reference>
<keyword evidence="5" id="KW-0347">Helicase</keyword>